<dbReference type="Gene3D" id="3.90.1200.10">
    <property type="match status" value="1"/>
</dbReference>
<dbReference type="SUPFAM" id="SSF56112">
    <property type="entry name" value="Protein kinase-like (PK-like)"/>
    <property type="match status" value="1"/>
</dbReference>
<sequence>MSETFNTDEKVKRLVEKAFNESLDNYTVDILNATKIGENYMGSVHNVKIKRNDKEEDDIKFHLFAKMAPHEGCHRNTSPIRAMYECEIHSYENIFPELVKFQKDKNVAIFQPFAKSYASSLEMGAEALLMDDMKMKNFKLIDHRAKLDLQHATLIMREIGKFHALSFAIRDQRPELFKYLENNCRDIFYSNDKMSSTLHKAVTNIGTAIVKSYDTSSRNAKEVESLQNFIKNLPSVLNSVLSLDNAGKYAVINHGDLEIRNILFRYNDAAEPHIPTDLCLLDWQLTRLGSPALDILFFIFICTEKELRDNHYNRLIVEYYESLATFLRQLGSDPQILFPYEILLEHLKKLSAFGLYNAIWIVSLNMREICDVPDTSTIKNEDLYVQSLSVVPKRGYVERVRDIISDLIKYDYDF</sequence>
<dbReference type="InterPro" id="IPR011009">
    <property type="entry name" value="Kinase-like_dom_sf"/>
</dbReference>
<dbReference type="AlphaFoldDB" id="A0AAN7VC83"/>
<proteinExistence type="predicted"/>
<evidence type="ECO:0000313" key="2">
    <source>
        <dbReference type="EMBL" id="KAK5642406.1"/>
    </source>
</evidence>
<organism evidence="2 3">
    <name type="scientific">Pyrocoelia pectoralis</name>
    <dbReference type="NCBI Taxonomy" id="417401"/>
    <lineage>
        <taxon>Eukaryota</taxon>
        <taxon>Metazoa</taxon>
        <taxon>Ecdysozoa</taxon>
        <taxon>Arthropoda</taxon>
        <taxon>Hexapoda</taxon>
        <taxon>Insecta</taxon>
        <taxon>Pterygota</taxon>
        <taxon>Neoptera</taxon>
        <taxon>Endopterygota</taxon>
        <taxon>Coleoptera</taxon>
        <taxon>Polyphaga</taxon>
        <taxon>Elateriformia</taxon>
        <taxon>Elateroidea</taxon>
        <taxon>Lampyridae</taxon>
        <taxon>Lampyrinae</taxon>
        <taxon>Pyrocoelia</taxon>
    </lineage>
</organism>
<comment type="caution">
    <text evidence="2">The sequence shown here is derived from an EMBL/GenBank/DDBJ whole genome shotgun (WGS) entry which is preliminary data.</text>
</comment>
<evidence type="ECO:0000259" key="1">
    <source>
        <dbReference type="SMART" id="SM00587"/>
    </source>
</evidence>
<dbReference type="EMBL" id="JAVRBK010000006">
    <property type="protein sequence ID" value="KAK5642406.1"/>
    <property type="molecule type" value="Genomic_DNA"/>
</dbReference>
<dbReference type="Proteomes" id="UP001329430">
    <property type="component" value="Chromosome 6"/>
</dbReference>
<evidence type="ECO:0000313" key="3">
    <source>
        <dbReference type="Proteomes" id="UP001329430"/>
    </source>
</evidence>
<gene>
    <name evidence="2" type="ORF">RI129_008573</name>
</gene>
<protein>
    <recommendedName>
        <fullName evidence="1">CHK kinase-like domain-containing protein</fullName>
    </recommendedName>
</protein>
<dbReference type="Pfam" id="PF02958">
    <property type="entry name" value="EcKL"/>
    <property type="match status" value="1"/>
</dbReference>
<accession>A0AAN7VC83</accession>
<dbReference type="PANTHER" id="PTHR11012:SF30">
    <property type="entry name" value="PROTEIN KINASE-LIKE DOMAIN-CONTAINING"/>
    <property type="match status" value="1"/>
</dbReference>
<dbReference type="PANTHER" id="PTHR11012">
    <property type="entry name" value="PROTEIN KINASE-LIKE DOMAIN-CONTAINING"/>
    <property type="match status" value="1"/>
</dbReference>
<keyword evidence="3" id="KW-1185">Reference proteome</keyword>
<reference evidence="2 3" key="1">
    <citation type="journal article" date="2024" name="Insects">
        <title>An Improved Chromosome-Level Genome Assembly of the Firefly Pyrocoelia pectoralis.</title>
        <authorList>
            <person name="Fu X."/>
            <person name="Meyer-Rochow V.B."/>
            <person name="Ballantyne L."/>
            <person name="Zhu X."/>
        </authorList>
    </citation>
    <scope>NUCLEOTIDE SEQUENCE [LARGE SCALE GENOMIC DNA]</scope>
    <source>
        <strain evidence="2">XCY_ONT2</strain>
    </source>
</reference>
<dbReference type="InterPro" id="IPR004119">
    <property type="entry name" value="EcKL"/>
</dbReference>
<feature type="domain" description="CHK kinase-like" evidence="1">
    <location>
        <begin position="128"/>
        <end position="329"/>
    </location>
</feature>
<dbReference type="SMART" id="SM00587">
    <property type="entry name" value="CHK"/>
    <property type="match status" value="1"/>
</dbReference>
<name>A0AAN7VC83_9COLE</name>
<dbReference type="InterPro" id="IPR015897">
    <property type="entry name" value="CHK_kinase-like"/>
</dbReference>